<evidence type="ECO:0000256" key="1">
    <source>
        <dbReference type="SAM" id="Phobius"/>
    </source>
</evidence>
<keyword evidence="3" id="KW-1185">Reference proteome</keyword>
<comment type="caution">
    <text evidence="2">The sequence shown here is derived from an EMBL/GenBank/DDBJ whole genome shotgun (WGS) entry which is preliminary data.</text>
</comment>
<evidence type="ECO:0000313" key="3">
    <source>
        <dbReference type="Proteomes" id="UP001371224"/>
    </source>
</evidence>
<gene>
    <name evidence="2" type="ORF">WDU99_03310</name>
</gene>
<keyword evidence="1" id="KW-0812">Transmembrane</keyword>
<protein>
    <submittedName>
        <fullName evidence="2">Uncharacterized protein</fullName>
    </submittedName>
</protein>
<feature type="transmembrane region" description="Helical" evidence="1">
    <location>
        <begin position="51"/>
        <end position="75"/>
    </location>
</feature>
<reference evidence="2 3" key="1">
    <citation type="submission" date="2024-02" db="EMBL/GenBank/DDBJ databases">
        <authorList>
            <person name="Saticioglu I.B."/>
        </authorList>
    </citation>
    <scope>NUCLEOTIDE SEQUENCE [LARGE SCALE GENOMIC DNA]</scope>
    <source>
        <strain evidence="2 3">Mu-80</strain>
    </source>
</reference>
<feature type="transmembrane region" description="Helical" evidence="1">
    <location>
        <begin position="87"/>
        <end position="108"/>
    </location>
</feature>
<dbReference type="RefSeq" id="WP_337331009.1">
    <property type="nucleotide sequence ID" value="NZ_JBBDGM010000002.1"/>
</dbReference>
<name>A0ABU8L9T0_9MICO</name>
<dbReference type="Proteomes" id="UP001371224">
    <property type="component" value="Unassembled WGS sequence"/>
</dbReference>
<keyword evidence="1" id="KW-0472">Membrane</keyword>
<keyword evidence="1" id="KW-1133">Transmembrane helix</keyword>
<organism evidence="2 3">
    <name type="scientific">Microbacterium bandirmense</name>
    <dbReference type="NCBI Taxonomy" id="3122050"/>
    <lineage>
        <taxon>Bacteria</taxon>
        <taxon>Bacillati</taxon>
        <taxon>Actinomycetota</taxon>
        <taxon>Actinomycetes</taxon>
        <taxon>Micrococcales</taxon>
        <taxon>Microbacteriaceae</taxon>
        <taxon>Microbacterium</taxon>
    </lineage>
</organism>
<sequence>MRIVGVVSLAILATLFGLLGDLMLGVSGLTLAGPGLTVIEYSDSDDGERAIGIGMGIIALVVWVVLLLAAMPMGLRGERPTRARKATVWIVVGLSTILVLGPLIVVLATQPPISEYPLPEWNRA</sequence>
<evidence type="ECO:0000313" key="2">
    <source>
        <dbReference type="EMBL" id="MEJ1087341.1"/>
    </source>
</evidence>
<accession>A0ABU8L9T0</accession>
<dbReference type="EMBL" id="JBBDGM010000002">
    <property type="protein sequence ID" value="MEJ1087341.1"/>
    <property type="molecule type" value="Genomic_DNA"/>
</dbReference>
<proteinExistence type="predicted"/>